<protein>
    <submittedName>
        <fullName evidence="2">Redoxin domain-containing protein</fullName>
    </submittedName>
</protein>
<dbReference type="AlphaFoldDB" id="A0A936TDK4"/>
<comment type="caution">
    <text evidence="2">The sequence shown here is derived from an EMBL/GenBank/DDBJ whole genome shotgun (WGS) entry which is preliminary data.</text>
</comment>
<dbReference type="PANTHER" id="PTHR42852:SF13">
    <property type="entry name" value="PROTEIN DIPZ"/>
    <property type="match status" value="1"/>
</dbReference>
<gene>
    <name evidence="2" type="ORF">IPN02_02365</name>
</gene>
<dbReference type="InterPro" id="IPR036249">
    <property type="entry name" value="Thioredoxin-like_sf"/>
</dbReference>
<dbReference type="InterPro" id="IPR050553">
    <property type="entry name" value="Thioredoxin_ResA/DsbE_sf"/>
</dbReference>
<dbReference type="PROSITE" id="PS51352">
    <property type="entry name" value="THIOREDOXIN_2"/>
    <property type="match status" value="1"/>
</dbReference>
<reference evidence="2 3" key="1">
    <citation type="submission" date="2020-10" db="EMBL/GenBank/DDBJ databases">
        <title>Connecting structure to function with the recovery of over 1000 high-quality activated sludge metagenome-assembled genomes encoding full-length rRNA genes using long-read sequencing.</title>
        <authorList>
            <person name="Singleton C.M."/>
            <person name="Petriglieri F."/>
            <person name="Kristensen J.M."/>
            <person name="Kirkegaard R.H."/>
            <person name="Michaelsen T.Y."/>
            <person name="Andersen M.H."/>
            <person name="Karst S.M."/>
            <person name="Dueholm M.S."/>
            <person name="Nielsen P.H."/>
            <person name="Albertsen M."/>
        </authorList>
    </citation>
    <scope>NUCLEOTIDE SEQUENCE [LARGE SCALE GENOMIC DNA]</scope>
    <source>
        <strain evidence="2">Lyne_18-Q3-R50-59_MAXAC.006</strain>
    </source>
</reference>
<feature type="domain" description="Thioredoxin" evidence="1">
    <location>
        <begin position="1"/>
        <end position="153"/>
    </location>
</feature>
<dbReference type="Proteomes" id="UP000727993">
    <property type="component" value="Unassembled WGS sequence"/>
</dbReference>
<dbReference type="SUPFAM" id="SSF52833">
    <property type="entry name" value="Thioredoxin-like"/>
    <property type="match status" value="1"/>
</dbReference>
<dbReference type="InterPro" id="IPR013766">
    <property type="entry name" value="Thioredoxin_domain"/>
</dbReference>
<evidence type="ECO:0000259" key="1">
    <source>
        <dbReference type="PROSITE" id="PS51352"/>
    </source>
</evidence>
<organism evidence="2 3">
    <name type="scientific">Candidatus Neomicrothrix subdominans</name>
    <dbReference type="NCBI Taxonomy" id="2954438"/>
    <lineage>
        <taxon>Bacteria</taxon>
        <taxon>Bacillati</taxon>
        <taxon>Actinomycetota</taxon>
        <taxon>Acidimicrobiia</taxon>
        <taxon>Acidimicrobiales</taxon>
        <taxon>Microthrixaceae</taxon>
        <taxon>Candidatus Neomicrothrix</taxon>
    </lineage>
</organism>
<sequence>MTVHPPAPELAVSQWFNTDTELNLADLRGEVVVIEAFQMLCPGCVSHGLPQAQRIAARFGDDLTVLGLHTVFEHHAAMTPTSLEAFLHEYRITFPVGVDQAEPGNTMPITMRRYQLPGTPSLLAIDRSGALRANAFGQVDDLGLGALLARLIDEPSPDGVAAPPGVIDSGS</sequence>
<name>A0A936TDK4_9ACTN</name>
<evidence type="ECO:0000313" key="3">
    <source>
        <dbReference type="Proteomes" id="UP000727993"/>
    </source>
</evidence>
<proteinExistence type="predicted"/>
<accession>A0A936TDK4</accession>
<dbReference type="EMBL" id="JADJZA010000001">
    <property type="protein sequence ID" value="MBK9295724.1"/>
    <property type="molecule type" value="Genomic_DNA"/>
</dbReference>
<evidence type="ECO:0000313" key="2">
    <source>
        <dbReference type="EMBL" id="MBK9295724.1"/>
    </source>
</evidence>
<dbReference type="Gene3D" id="3.40.30.10">
    <property type="entry name" value="Glutaredoxin"/>
    <property type="match status" value="1"/>
</dbReference>
<dbReference type="PANTHER" id="PTHR42852">
    <property type="entry name" value="THIOL:DISULFIDE INTERCHANGE PROTEIN DSBE"/>
    <property type="match status" value="1"/>
</dbReference>